<gene>
    <name evidence="1" type="ORF">METZ01_LOCUS491137</name>
</gene>
<reference evidence="1" key="1">
    <citation type="submission" date="2018-05" db="EMBL/GenBank/DDBJ databases">
        <authorList>
            <person name="Lanie J.A."/>
            <person name="Ng W.-L."/>
            <person name="Kazmierczak K.M."/>
            <person name="Andrzejewski T.M."/>
            <person name="Davidsen T.M."/>
            <person name="Wayne K.J."/>
            <person name="Tettelin H."/>
            <person name="Glass J.I."/>
            <person name="Rusch D."/>
            <person name="Podicherti R."/>
            <person name="Tsui H.-C.T."/>
            <person name="Winkler M.E."/>
        </authorList>
    </citation>
    <scope>NUCLEOTIDE SEQUENCE</scope>
</reference>
<accession>A0A383D1Z8</accession>
<feature type="non-terminal residue" evidence="1">
    <location>
        <position position="1"/>
    </location>
</feature>
<evidence type="ECO:0000313" key="1">
    <source>
        <dbReference type="EMBL" id="SVE38283.1"/>
    </source>
</evidence>
<protein>
    <recommendedName>
        <fullName evidence="2">CBS domain-containing protein</fullName>
    </recommendedName>
</protein>
<dbReference type="AlphaFoldDB" id="A0A383D1Z8"/>
<proteinExistence type="predicted"/>
<dbReference type="EMBL" id="UINC01213488">
    <property type="protein sequence ID" value="SVE38283.1"/>
    <property type="molecule type" value="Genomic_DNA"/>
</dbReference>
<evidence type="ECO:0008006" key="2">
    <source>
        <dbReference type="Google" id="ProtNLM"/>
    </source>
</evidence>
<organism evidence="1">
    <name type="scientific">marine metagenome</name>
    <dbReference type="NCBI Taxonomy" id="408172"/>
    <lineage>
        <taxon>unclassified sequences</taxon>
        <taxon>metagenomes</taxon>
        <taxon>ecological metagenomes</taxon>
    </lineage>
</organism>
<name>A0A383D1Z8_9ZZZZ</name>
<sequence>VIDEGKLVGVVSLTSIVFMNNELRMNP</sequence>